<evidence type="ECO:0000256" key="1">
    <source>
        <dbReference type="SAM" id="MobiDB-lite"/>
    </source>
</evidence>
<evidence type="ECO:0000313" key="3">
    <source>
        <dbReference type="Proteomes" id="UP001360953"/>
    </source>
</evidence>
<reference evidence="2 3" key="1">
    <citation type="submission" date="2024-04" db="EMBL/GenBank/DDBJ databases">
        <title>Phyllosticta paracitricarpa is synonymous to the EU quarantine fungus P. citricarpa based on phylogenomic analyses.</title>
        <authorList>
            <consortium name="Lawrence Berkeley National Laboratory"/>
            <person name="Van ingen-buijs V.A."/>
            <person name="Van westerhoven A.C."/>
            <person name="Haridas S."/>
            <person name="Skiadas P."/>
            <person name="Martin F."/>
            <person name="Groenewald J.Z."/>
            <person name="Crous P.W."/>
            <person name="Seidl M.F."/>
        </authorList>
    </citation>
    <scope>NUCLEOTIDE SEQUENCE [LARGE SCALE GENOMIC DNA]</scope>
    <source>
        <strain evidence="2 3">CPC 17464</strain>
    </source>
</reference>
<proteinExistence type="predicted"/>
<name>A0ABR1LGL4_9PEZI</name>
<dbReference type="Proteomes" id="UP001360953">
    <property type="component" value="Unassembled WGS sequence"/>
</dbReference>
<dbReference type="RefSeq" id="XP_066653398.1">
    <property type="nucleotide sequence ID" value="XM_066802581.1"/>
</dbReference>
<accession>A0ABR1LGL4</accession>
<protein>
    <submittedName>
        <fullName evidence="2">Uncharacterized protein</fullName>
    </submittedName>
</protein>
<evidence type="ECO:0000313" key="2">
    <source>
        <dbReference type="EMBL" id="KAK7534359.1"/>
    </source>
</evidence>
<gene>
    <name evidence="2" type="ORF">J3D65DRAFT_660713</name>
</gene>
<keyword evidence="3" id="KW-1185">Reference proteome</keyword>
<comment type="caution">
    <text evidence="2">The sequence shown here is derived from an EMBL/GenBank/DDBJ whole genome shotgun (WGS) entry which is preliminary data.</text>
</comment>
<dbReference type="GeneID" id="92035487"/>
<feature type="compositionally biased region" description="Basic residues" evidence="1">
    <location>
        <begin position="77"/>
        <end position="88"/>
    </location>
</feature>
<dbReference type="EMBL" id="JBBPEH010000009">
    <property type="protein sequence ID" value="KAK7534359.1"/>
    <property type="molecule type" value="Genomic_DNA"/>
</dbReference>
<organism evidence="2 3">
    <name type="scientific">Phyllosticta citribraziliensis</name>
    <dbReference type="NCBI Taxonomy" id="989973"/>
    <lineage>
        <taxon>Eukaryota</taxon>
        <taxon>Fungi</taxon>
        <taxon>Dikarya</taxon>
        <taxon>Ascomycota</taxon>
        <taxon>Pezizomycotina</taxon>
        <taxon>Dothideomycetes</taxon>
        <taxon>Dothideomycetes incertae sedis</taxon>
        <taxon>Botryosphaeriales</taxon>
        <taxon>Phyllostictaceae</taxon>
        <taxon>Phyllosticta</taxon>
    </lineage>
</organism>
<sequence length="231" mass="26142">MQTPNDSKNGDDDWVMVEDELLATAQLFTRPIHLAHYKKLFPDDERAALERTDTCHGYSEPLNQSSQLSSTSQSINRTRRKKYRATPRHSVAKLWASTATDSSSRASNFDCRAADAAAALELSINGSDRPHPLYVTPIACRVREQTRSGLTVDVGATAVWRWSRQAGELLSEGHVLRLAKFRPPSTHFTSNTRPQRIEDSHEILNWERCFGAKTGPISDVASLERWYMWKE</sequence>
<feature type="compositionally biased region" description="Low complexity" evidence="1">
    <location>
        <begin position="64"/>
        <end position="74"/>
    </location>
</feature>
<feature type="region of interest" description="Disordered" evidence="1">
    <location>
        <begin position="56"/>
        <end position="88"/>
    </location>
</feature>